<evidence type="ECO:0000313" key="1">
    <source>
        <dbReference type="EMBL" id="NMM65204.1"/>
    </source>
</evidence>
<dbReference type="RefSeq" id="WP_169299885.1">
    <property type="nucleotide sequence ID" value="NZ_JABBNI010000063.1"/>
</dbReference>
<dbReference type="AlphaFoldDB" id="A0A7Y0HPM4"/>
<keyword evidence="2" id="KW-1185">Reference proteome</keyword>
<evidence type="ECO:0000313" key="2">
    <source>
        <dbReference type="Proteomes" id="UP000537131"/>
    </source>
</evidence>
<reference evidence="1 2" key="1">
    <citation type="submission" date="2020-06" db="EMBL/GenBank/DDBJ databases">
        <title>Complete Genome Sequence of Clostridium muelleri sp. nov. P21T, an Acid-Alcohol Producing Acetogen Isolated from Old Hay.</title>
        <authorList>
            <person name="Duncan K.E."/>
            <person name="Tanner R.S."/>
        </authorList>
    </citation>
    <scope>NUCLEOTIDE SEQUENCE [LARGE SCALE GENOMIC DNA]</scope>
    <source>
        <strain evidence="1 2">P21</strain>
    </source>
</reference>
<proteinExistence type="predicted"/>
<sequence length="39" mass="4381">MAISLFIAKTVSIDRAAEIAELSLNDFIYTLKIKKIPWG</sequence>
<dbReference type="Pfam" id="PF03683">
    <property type="entry name" value="UPF0175"/>
    <property type="match status" value="1"/>
</dbReference>
<protein>
    <submittedName>
        <fullName evidence="1">Uncharacterized protein</fullName>
    </submittedName>
</protein>
<gene>
    <name evidence="1" type="ORF">HBE96_21715</name>
</gene>
<accession>A0A7Y0HPM4</accession>
<dbReference type="InterPro" id="IPR005368">
    <property type="entry name" value="UPF0175"/>
</dbReference>
<comment type="caution">
    <text evidence="1">The sequence shown here is derived from an EMBL/GenBank/DDBJ whole genome shotgun (WGS) entry which is preliminary data.</text>
</comment>
<name>A0A7Y0HPM4_9CLOT</name>
<organism evidence="1 2">
    <name type="scientific">Clostridium muellerianum</name>
    <dbReference type="NCBI Taxonomy" id="2716538"/>
    <lineage>
        <taxon>Bacteria</taxon>
        <taxon>Bacillati</taxon>
        <taxon>Bacillota</taxon>
        <taxon>Clostridia</taxon>
        <taxon>Eubacteriales</taxon>
        <taxon>Clostridiaceae</taxon>
        <taxon>Clostridium</taxon>
    </lineage>
</organism>
<dbReference type="Proteomes" id="UP000537131">
    <property type="component" value="Unassembled WGS sequence"/>
</dbReference>
<dbReference type="EMBL" id="JABBNI010000063">
    <property type="protein sequence ID" value="NMM65204.1"/>
    <property type="molecule type" value="Genomic_DNA"/>
</dbReference>